<keyword evidence="2 5" id="KW-0812">Transmembrane</keyword>
<feature type="transmembrane region" description="Helical" evidence="5">
    <location>
        <begin position="133"/>
        <end position="157"/>
    </location>
</feature>
<dbReference type="EMBL" id="LR134266">
    <property type="protein sequence ID" value="VED66620.1"/>
    <property type="molecule type" value="Genomic_DNA"/>
</dbReference>
<keyword evidence="3 5" id="KW-1133">Transmembrane helix</keyword>
<feature type="transmembrane region" description="Helical" evidence="5">
    <location>
        <begin position="98"/>
        <end position="121"/>
    </location>
</feature>
<evidence type="ECO:0000256" key="3">
    <source>
        <dbReference type="ARBA" id="ARBA00022989"/>
    </source>
</evidence>
<keyword evidence="8" id="KW-1185">Reference proteome</keyword>
<protein>
    <submittedName>
        <fullName evidence="7">ABC transporter membrane protein</fullName>
    </submittedName>
</protein>
<dbReference type="GO" id="GO:0043190">
    <property type="term" value="C:ATP-binding cassette (ABC) transporter complex"/>
    <property type="evidence" value="ECO:0007669"/>
    <property type="project" value="InterPro"/>
</dbReference>
<dbReference type="KEGG" id="svf:NCTC3166_00408"/>
<feature type="transmembrane region" description="Helical" evidence="5">
    <location>
        <begin position="169"/>
        <end position="187"/>
    </location>
</feature>
<dbReference type="PIRSF" id="PIRSF006648">
    <property type="entry name" value="DrrB"/>
    <property type="match status" value="1"/>
</dbReference>
<organism evidence="7 8">
    <name type="scientific">Streptococcus viridans</name>
    <dbReference type="NCBI Taxonomy" id="78535"/>
    <lineage>
        <taxon>Bacteria</taxon>
        <taxon>Bacillati</taxon>
        <taxon>Bacillota</taxon>
        <taxon>Bacilli</taxon>
        <taxon>Lactobacillales</taxon>
        <taxon>Streptococcaceae</taxon>
        <taxon>Streptococcus</taxon>
    </lineage>
</organism>
<comment type="subcellular location">
    <subcellularLocation>
        <location evidence="1">Membrane</location>
        <topology evidence="1">Multi-pass membrane protein</topology>
    </subcellularLocation>
</comment>
<dbReference type="Pfam" id="PF12698">
    <property type="entry name" value="ABC2_membrane_3"/>
    <property type="match status" value="1"/>
</dbReference>
<sequence length="246" mass="27847">MKRMKALGVVEWHLTRRQAIYYLLSIGMPTAFYLFFSGMYQDTPGAPAHFMRDYLLSMTAFSMMSTALFSFPTVLETDRLNNWQKVLRHTPVSMVEYYLIKVAGLFVDFLLSIGVVFTVGHVVRHVNMSLQDWVLAAFLLILGSLAFVAIGLVLTLLPSSQLMSVAGNLLYMGLAVMGGLWMPISVFPEWMQAIGKCLPTYQLMELIKTFLNKGQVNGFASLYLTLFTLVLFTLVIVYRRHSEVRS</sequence>
<accession>A0A3S4NCB9</accession>
<feature type="transmembrane region" description="Helical" evidence="5">
    <location>
        <begin position="220"/>
        <end position="238"/>
    </location>
</feature>
<proteinExistence type="predicted"/>
<dbReference type="PANTHER" id="PTHR43077">
    <property type="entry name" value="TRANSPORT PERMEASE YVFS-RELATED"/>
    <property type="match status" value="1"/>
</dbReference>
<gene>
    <name evidence="7" type="ORF">NCTC3166_00408</name>
</gene>
<dbReference type="PANTHER" id="PTHR43077:SF11">
    <property type="entry name" value="TRANSPORT PERMEASE YVFS-RELATED"/>
    <property type="match status" value="1"/>
</dbReference>
<feature type="transmembrane region" description="Helical" evidence="5">
    <location>
        <begin position="55"/>
        <end position="77"/>
    </location>
</feature>
<dbReference type="InterPro" id="IPR051328">
    <property type="entry name" value="T7SS_ABC-Transporter"/>
</dbReference>
<dbReference type="AlphaFoldDB" id="A0A3S4NCB9"/>
<dbReference type="RefSeq" id="WP_003004324.1">
    <property type="nucleotide sequence ID" value="NZ_LR134266.1"/>
</dbReference>
<dbReference type="Proteomes" id="UP000270025">
    <property type="component" value="Chromosome"/>
</dbReference>
<evidence type="ECO:0000259" key="6">
    <source>
        <dbReference type="Pfam" id="PF12698"/>
    </source>
</evidence>
<dbReference type="InterPro" id="IPR013525">
    <property type="entry name" value="ABC2_TM"/>
</dbReference>
<evidence type="ECO:0000256" key="4">
    <source>
        <dbReference type="ARBA" id="ARBA00023136"/>
    </source>
</evidence>
<dbReference type="GO" id="GO:0140359">
    <property type="term" value="F:ABC-type transporter activity"/>
    <property type="evidence" value="ECO:0007669"/>
    <property type="project" value="InterPro"/>
</dbReference>
<dbReference type="InterPro" id="IPR000412">
    <property type="entry name" value="ABC_2_transport"/>
</dbReference>
<evidence type="ECO:0000256" key="5">
    <source>
        <dbReference type="SAM" id="Phobius"/>
    </source>
</evidence>
<evidence type="ECO:0000256" key="2">
    <source>
        <dbReference type="ARBA" id="ARBA00022692"/>
    </source>
</evidence>
<feature type="transmembrane region" description="Helical" evidence="5">
    <location>
        <begin position="20"/>
        <end position="40"/>
    </location>
</feature>
<evidence type="ECO:0000256" key="1">
    <source>
        <dbReference type="ARBA" id="ARBA00004141"/>
    </source>
</evidence>
<keyword evidence="4 5" id="KW-0472">Membrane</keyword>
<name>A0A3S4NCB9_9STRE</name>
<evidence type="ECO:0000313" key="8">
    <source>
        <dbReference type="Proteomes" id="UP000270025"/>
    </source>
</evidence>
<evidence type="ECO:0000313" key="7">
    <source>
        <dbReference type="EMBL" id="VED66620.1"/>
    </source>
</evidence>
<reference evidence="7 8" key="1">
    <citation type="submission" date="2018-12" db="EMBL/GenBank/DDBJ databases">
        <authorList>
            <consortium name="Pathogen Informatics"/>
        </authorList>
    </citation>
    <scope>NUCLEOTIDE SEQUENCE [LARGE SCALE GENOMIC DNA]</scope>
    <source>
        <strain evidence="7 8">NCTC3166</strain>
    </source>
</reference>
<feature type="domain" description="ABC-2 type transporter transmembrane" evidence="6">
    <location>
        <begin position="51"/>
        <end position="236"/>
    </location>
</feature>